<gene>
    <name evidence="6" type="ORF">PECUL_23A018180</name>
</gene>
<evidence type="ECO:0000256" key="3">
    <source>
        <dbReference type="RuleBase" id="RU361155"/>
    </source>
</evidence>
<organism evidence="6 7">
    <name type="scientific">Pelobates cultripes</name>
    <name type="common">Western spadefoot toad</name>
    <dbReference type="NCBI Taxonomy" id="61616"/>
    <lineage>
        <taxon>Eukaryota</taxon>
        <taxon>Metazoa</taxon>
        <taxon>Chordata</taxon>
        <taxon>Craniata</taxon>
        <taxon>Vertebrata</taxon>
        <taxon>Euteleostomi</taxon>
        <taxon>Amphibia</taxon>
        <taxon>Batrachia</taxon>
        <taxon>Anura</taxon>
        <taxon>Pelobatoidea</taxon>
        <taxon>Pelobatidae</taxon>
        <taxon>Pelobates</taxon>
    </lineage>
</organism>
<dbReference type="InterPro" id="IPR000863">
    <property type="entry name" value="Sulfotransferase_dom"/>
</dbReference>
<dbReference type="SUPFAM" id="SSF52540">
    <property type="entry name" value="P-loop containing nucleoside triphosphate hydrolases"/>
    <property type="match status" value="1"/>
</dbReference>
<keyword evidence="7" id="KW-1185">Reference proteome</keyword>
<evidence type="ECO:0000313" key="7">
    <source>
        <dbReference type="Proteomes" id="UP001295444"/>
    </source>
</evidence>
<dbReference type="Proteomes" id="UP001295444">
    <property type="component" value="Chromosome 02"/>
</dbReference>
<reference evidence="6" key="1">
    <citation type="submission" date="2022-03" db="EMBL/GenBank/DDBJ databases">
        <authorList>
            <person name="Alioto T."/>
            <person name="Alioto T."/>
            <person name="Gomez Garrido J."/>
        </authorList>
    </citation>
    <scope>NUCLEOTIDE SEQUENCE</scope>
</reference>
<dbReference type="Pfam" id="PF00685">
    <property type="entry name" value="Sulfotransfer_1"/>
    <property type="match status" value="1"/>
</dbReference>
<feature type="region of interest" description="Disordered" evidence="4">
    <location>
        <begin position="66"/>
        <end position="89"/>
    </location>
</feature>
<feature type="compositionally biased region" description="Gly residues" evidence="4">
    <location>
        <begin position="75"/>
        <end position="85"/>
    </location>
</feature>
<dbReference type="EMBL" id="OW240913">
    <property type="protein sequence ID" value="CAH2252086.1"/>
    <property type="molecule type" value="Genomic_DNA"/>
</dbReference>
<accession>A0AAD1VT51</accession>
<keyword evidence="2 3" id="KW-0808">Transferase</keyword>
<sequence length="348" mass="38924">MVAQPCPVGAHSPPPDLSPVCHCANRVVPGKASQTPQAVLAVQAIVLRSRAAVHCRGACRKPRGEQAACRTGQTRGPGGAAGPGSGSDNRLEIGVSSLLRLLFGEGGPDGSGVLEAVVCVSWPSSSPVRALEKGHYSARKTSYTDKCSSLLRLTLCRLYGVLIPRIICRAAGKIIYVYRNPKDILVSYYHFYRMMVNLQNPDSWEHFIDLFISGKVMLGSWFDHVRGWYTNKEDFDILFMTFEEMKKDLRSAIMKICSFVNKKLDDEALATIVEKSTFRNMRHDPLANYKFIAEDLLDQSKGNFLRKGVIGDWKNFMTVAQSEMFDRVFEDKMKDLPIKFTWDTEESN</sequence>
<evidence type="ECO:0000256" key="1">
    <source>
        <dbReference type="ARBA" id="ARBA00005771"/>
    </source>
</evidence>
<comment type="similarity">
    <text evidence="1 3">Belongs to the sulfotransferase 1 family.</text>
</comment>
<name>A0AAD1VT51_PELCU</name>
<dbReference type="Gene3D" id="3.40.50.300">
    <property type="entry name" value="P-loop containing nucleotide triphosphate hydrolases"/>
    <property type="match status" value="1"/>
</dbReference>
<evidence type="ECO:0000313" key="6">
    <source>
        <dbReference type="EMBL" id="CAH2252086.1"/>
    </source>
</evidence>
<proteinExistence type="inferred from homology"/>
<dbReference type="AlphaFoldDB" id="A0AAD1VT51"/>
<dbReference type="InterPro" id="IPR027417">
    <property type="entry name" value="P-loop_NTPase"/>
</dbReference>
<dbReference type="EC" id="2.8.2.-" evidence="3"/>
<evidence type="ECO:0000256" key="2">
    <source>
        <dbReference type="ARBA" id="ARBA00022679"/>
    </source>
</evidence>
<evidence type="ECO:0000259" key="5">
    <source>
        <dbReference type="Pfam" id="PF00685"/>
    </source>
</evidence>
<protein>
    <recommendedName>
        <fullName evidence="3">Sulfotransferase</fullName>
        <ecNumber evidence="3">2.8.2.-</ecNumber>
    </recommendedName>
</protein>
<dbReference type="GO" id="GO:0008146">
    <property type="term" value="F:sulfotransferase activity"/>
    <property type="evidence" value="ECO:0007669"/>
    <property type="project" value="InterPro"/>
</dbReference>
<dbReference type="PANTHER" id="PTHR11783">
    <property type="entry name" value="SULFOTRANSFERASE SULT"/>
    <property type="match status" value="1"/>
</dbReference>
<evidence type="ECO:0000256" key="4">
    <source>
        <dbReference type="SAM" id="MobiDB-lite"/>
    </source>
</evidence>
<feature type="domain" description="Sulfotransferase" evidence="5">
    <location>
        <begin position="162"/>
        <end position="336"/>
    </location>
</feature>